<dbReference type="Gene3D" id="1.10.10.2840">
    <property type="entry name" value="PucR C-terminal helix-turn-helix domain"/>
    <property type="match status" value="1"/>
</dbReference>
<dbReference type="PANTHER" id="PTHR33744">
    <property type="entry name" value="CARBOHYDRATE DIACID REGULATOR"/>
    <property type="match status" value="1"/>
</dbReference>
<accession>A0A9D1WHG4</accession>
<dbReference type="InterPro" id="IPR042070">
    <property type="entry name" value="PucR_C-HTH_sf"/>
</dbReference>
<feature type="domain" description="PucR C-terminal helix-turn-helix" evidence="2">
    <location>
        <begin position="422"/>
        <end position="479"/>
    </location>
</feature>
<dbReference type="InterPro" id="IPR041522">
    <property type="entry name" value="CdaR_GGDEF"/>
</dbReference>
<dbReference type="AlphaFoldDB" id="A0A9D1WHG4"/>
<name>A0A9D1WHG4_9FIRM</name>
<evidence type="ECO:0000259" key="2">
    <source>
        <dbReference type="Pfam" id="PF13556"/>
    </source>
</evidence>
<dbReference type="Proteomes" id="UP000886817">
    <property type="component" value="Unassembled WGS sequence"/>
</dbReference>
<comment type="caution">
    <text evidence="4">The sequence shown here is derived from an EMBL/GenBank/DDBJ whole genome shotgun (WGS) entry which is preliminary data.</text>
</comment>
<evidence type="ECO:0000313" key="5">
    <source>
        <dbReference type="Proteomes" id="UP000886817"/>
    </source>
</evidence>
<evidence type="ECO:0000259" key="3">
    <source>
        <dbReference type="Pfam" id="PF17853"/>
    </source>
</evidence>
<comment type="similarity">
    <text evidence="1">Belongs to the CdaR family.</text>
</comment>
<dbReference type="EMBL" id="DXEX01000113">
    <property type="protein sequence ID" value="HIX59044.1"/>
    <property type="molecule type" value="Genomic_DNA"/>
</dbReference>
<dbReference type="Pfam" id="PF17853">
    <property type="entry name" value="GGDEF_2"/>
    <property type="match status" value="1"/>
</dbReference>
<gene>
    <name evidence="4" type="ORF">IAA45_04925</name>
</gene>
<feature type="domain" description="CdaR GGDEF-like" evidence="3">
    <location>
        <begin position="277"/>
        <end position="373"/>
    </location>
</feature>
<dbReference type="InterPro" id="IPR025736">
    <property type="entry name" value="PucR_C-HTH_dom"/>
</dbReference>
<proteinExistence type="inferred from homology"/>
<evidence type="ECO:0000256" key="1">
    <source>
        <dbReference type="ARBA" id="ARBA00006754"/>
    </source>
</evidence>
<dbReference type="Pfam" id="PF13556">
    <property type="entry name" value="HTH_30"/>
    <property type="match status" value="1"/>
</dbReference>
<dbReference type="InterPro" id="IPR051448">
    <property type="entry name" value="CdaR-like_regulators"/>
</dbReference>
<organism evidence="4 5">
    <name type="scientific">Candidatus Blautia gallistercoris</name>
    <dbReference type="NCBI Taxonomy" id="2838490"/>
    <lineage>
        <taxon>Bacteria</taxon>
        <taxon>Bacillati</taxon>
        <taxon>Bacillota</taxon>
        <taxon>Clostridia</taxon>
        <taxon>Lachnospirales</taxon>
        <taxon>Lachnospiraceae</taxon>
        <taxon>Blautia</taxon>
    </lineage>
</organism>
<sequence>MKLSMSMIANYLQHYHPECHISEDTLSIKGVRFFSDQALQYSLEYVYIGPAEGYFQDPRFANALILANGQNHILCHSADSEELLNDVLSAFDYYNGMEQNLYTAAVRHRPLEEMTRVIENILPGSFLVFSLDGILLSATRPDTLQDKEVLSPMLHKSSIRLTALGSTMIDMEGKISHDLTDKPLHLRRKGKADNGGISMYLYQEQEPVGFVMYFPISDLDIPLGLCLEPFFAGYLTESAEFSAPDSSLQSTHSIFIQLLKGAEVPSVLVQKLQTNFPEDASTRLIVFQTLAIQNYTIRNVIRNELESSSIPCISCEFEESGVLLTPEDHMEKIIRLLKNKLPADNIAIGISLPVLDLLELPAAYSQASFALRAKPGPGIRFCQDLALSHLILTLRNDTISCQLLHPAIAILQKYDRLHGTELFPTLRYYIRTGCNQVETARDMHIHLNTLKYRIRRICELTHTDFRAENELLYLQLSIQIQDGNPSL</sequence>
<reference evidence="4" key="2">
    <citation type="submission" date="2021-04" db="EMBL/GenBank/DDBJ databases">
        <authorList>
            <person name="Gilroy R."/>
        </authorList>
    </citation>
    <scope>NUCLEOTIDE SEQUENCE</scope>
    <source>
        <strain evidence="4">ChiSjej1B19-8411</strain>
    </source>
</reference>
<reference evidence="4" key="1">
    <citation type="journal article" date="2021" name="PeerJ">
        <title>Extensive microbial diversity within the chicken gut microbiome revealed by metagenomics and culture.</title>
        <authorList>
            <person name="Gilroy R."/>
            <person name="Ravi A."/>
            <person name="Getino M."/>
            <person name="Pursley I."/>
            <person name="Horton D.L."/>
            <person name="Alikhan N.F."/>
            <person name="Baker D."/>
            <person name="Gharbi K."/>
            <person name="Hall N."/>
            <person name="Watson M."/>
            <person name="Adriaenssens E.M."/>
            <person name="Foster-Nyarko E."/>
            <person name="Jarju S."/>
            <person name="Secka A."/>
            <person name="Antonio M."/>
            <person name="Oren A."/>
            <person name="Chaudhuri R.R."/>
            <person name="La Ragione R."/>
            <person name="Hildebrand F."/>
            <person name="Pallen M.J."/>
        </authorList>
    </citation>
    <scope>NUCLEOTIDE SEQUENCE</scope>
    <source>
        <strain evidence="4">ChiSjej1B19-8411</strain>
    </source>
</reference>
<protein>
    <submittedName>
        <fullName evidence="4">Helix-turn-helix domain-containing protein</fullName>
    </submittedName>
</protein>
<evidence type="ECO:0000313" key="4">
    <source>
        <dbReference type="EMBL" id="HIX59044.1"/>
    </source>
</evidence>
<dbReference type="PANTHER" id="PTHR33744:SF1">
    <property type="entry name" value="DNA-BINDING TRANSCRIPTIONAL ACTIVATOR ADER"/>
    <property type="match status" value="1"/>
</dbReference>